<keyword evidence="8" id="KW-1185">Reference proteome</keyword>
<dbReference type="InterPro" id="IPR036505">
    <property type="entry name" value="Amidase/PGRP_sf"/>
</dbReference>
<dbReference type="Pfam" id="PF01510">
    <property type="entry name" value="Amidase_2"/>
    <property type="match status" value="1"/>
</dbReference>
<evidence type="ECO:0000313" key="8">
    <source>
        <dbReference type="Proteomes" id="UP000631535"/>
    </source>
</evidence>
<evidence type="ECO:0000256" key="5">
    <source>
        <dbReference type="SAM" id="MobiDB-lite"/>
    </source>
</evidence>
<dbReference type="Gene3D" id="3.40.80.10">
    <property type="entry name" value="Peptidoglycan recognition protein-like"/>
    <property type="match status" value="1"/>
</dbReference>
<feature type="domain" description="N-acetylmuramoyl-L-alanine amidase" evidence="6">
    <location>
        <begin position="36"/>
        <end position="165"/>
    </location>
</feature>
<dbReference type="EMBL" id="BMMP01000003">
    <property type="protein sequence ID" value="GGO44765.1"/>
    <property type="molecule type" value="Genomic_DNA"/>
</dbReference>
<dbReference type="SMART" id="SM00644">
    <property type="entry name" value="Ami_2"/>
    <property type="match status" value="1"/>
</dbReference>
<evidence type="ECO:0000256" key="2">
    <source>
        <dbReference type="ARBA" id="ARBA00011901"/>
    </source>
</evidence>
<evidence type="ECO:0000256" key="3">
    <source>
        <dbReference type="ARBA" id="ARBA00022801"/>
    </source>
</evidence>
<dbReference type="InterPro" id="IPR002502">
    <property type="entry name" value="Amidase_domain"/>
</dbReference>
<feature type="region of interest" description="Disordered" evidence="5">
    <location>
        <begin position="1"/>
        <end position="43"/>
    </location>
</feature>
<sequence length="179" mass="19420">MPPPAQAPAPPPVPAPADVPPPPAAASAPPKWDPANPANYAPGRKGEISQVVIHVTQGSYDSTINWFKNPEAEVSAHYVVRSADGEVTQMVDDGDTAWHAGNGNPTAIGIEHEGFVDDPSYFTEEMYRSSAALTRSLADKYGIPKDREHIVGHVEVPGNDHTDPGPNWDWDKYMRYVNE</sequence>
<gene>
    <name evidence="7" type="ORF">GCM10012287_11070</name>
</gene>
<feature type="compositionally biased region" description="Low complexity" evidence="5">
    <location>
        <begin position="25"/>
        <end position="35"/>
    </location>
</feature>
<comment type="caution">
    <text evidence="7">The sequence shown here is derived from an EMBL/GenBank/DDBJ whole genome shotgun (WGS) entry which is preliminary data.</text>
</comment>
<dbReference type="PANTHER" id="PTHR30417:SF1">
    <property type="entry name" value="N-ACETYLMURAMOYL-L-ALANINE AMIDASE AMID"/>
    <property type="match status" value="1"/>
</dbReference>
<reference evidence="8" key="1">
    <citation type="journal article" date="2019" name="Int. J. Syst. Evol. Microbiol.">
        <title>The Global Catalogue of Microorganisms (GCM) 10K type strain sequencing project: providing services to taxonomists for standard genome sequencing and annotation.</title>
        <authorList>
            <consortium name="The Broad Institute Genomics Platform"/>
            <consortium name="The Broad Institute Genome Sequencing Center for Infectious Disease"/>
            <person name="Wu L."/>
            <person name="Ma J."/>
        </authorList>
    </citation>
    <scope>NUCLEOTIDE SEQUENCE [LARGE SCALE GENOMIC DNA]</scope>
    <source>
        <strain evidence="8">CGMCC 4.7178</strain>
    </source>
</reference>
<protein>
    <recommendedName>
        <fullName evidence="2">N-acetylmuramoyl-L-alanine amidase</fullName>
        <ecNumber evidence="2">3.5.1.28</ecNumber>
    </recommendedName>
</protein>
<evidence type="ECO:0000313" key="7">
    <source>
        <dbReference type="EMBL" id="GGO44765.1"/>
    </source>
</evidence>
<evidence type="ECO:0000256" key="1">
    <source>
        <dbReference type="ARBA" id="ARBA00001561"/>
    </source>
</evidence>
<dbReference type="PANTHER" id="PTHR30417">
    <property type="entry name" value="N-ACETYLMURAMOYL-L-ALANINE AMIDASE AMID"/>
    <property type="match status" value="1"/>
</dbReference>
<feature type="compositionally biased region" description="Pro residues" evidence="5">
    <location>
        <begin position="1"/>
        <end position="24"/>
    </location>
</feature>
<dbReference type="SUPFAM" id="SSF55846">
    <property type="entry name" value="N-acetylmuramoyl-L-alanine amidase-like"/>
    <property type="match status" value="1"/>
</dbReference>
<dbReference type="InterPro" id="IPR051206">
    <property type="entry name" value="NAMLAA_amidase_2"/>
</dbReference>
<proteinExistence type="predicted"/>
<dbReference type="CDD" id="cd06583">
    <property type="entry name" value="PGRP"/>
    <property type="match status" value="1"/>
</dbReference>
<evidence type="ECO:0000259" key="6">
    <source>
        <dbReference type="SMART" id="SM00644"/>
    </source>
</evidence>
<accession>A0ABQ2LY19</accession>
<dbReference type="Proteomes" id="UP000631535">
    <property type="component" value="Unassembled WGS sequence"/>
</dbReference>
<evidence type="ECO:0000256" key="4">
    <source>
        <dbReference type="ARBA" id="ARBA00023316"/>
    </source>
</evidence>
<keyword evidence="4" id="KW-0961">Cell wall biogenesis/degradation</keyword>
<name>A0ABQ2LY19_9ACTN</name>
<keyword evidence="3" id="KW-0378">Hydrolase</keyword>
<comment type="catalytic activity">
    <reaction evidence="1">
        <text>Hydrolyzes the link between N-acetylmuramoyl residues and L-amino acid residues in certain cell-wall glycopeptides.</text>
        <dbReference type="EC" id="3.5.1.28"/>
    </reaction>
</comment>
<dbReference type="EC" id="3.5.1.28" evidence="2"/>
<organism evidence="7 8">
    <name type="scientific">Streptomyces daqingensis</name>
    <dbReference type="NCBI Taxonomy" id="1472640"/>
    <lineage>
        <taxon>Bacteria</taxon>
        <taxon>Bacillati</taxon>
        <taxon>Actinomycetota</taxon>
        <taxon>Actinomycetes</taxon>
        <taxon>Kitasatosporales</taxon>
        <taxon>Streptomycetaceae</taxon>
        <taxon>Streptomyces</taxon>
    </lineage>
</organism>